<comment type="caution">
    <text evidence="5">The sequence shown here is derived from an EMBL/GenBank/DDBJ whole genome shotgun (WGS) entry which is preliminary data.</text>
</comment>
<comment type="subcellular location">
    <subcellularLocation>
        <location evidence="1">Cell projection</location>
        <location evidence="1">Cilium</location>
    </subcellularLocation>
</comment>
<protein>
    <submittedName>
        <fullName evidence="5">Putative WD repeat-containing protein 66-like</fullName>
    </submittedName>
</protein>
<accession>A0A2G8JQY3</accession>
<evidence type="ECO:0000313" key="5">
    <source>
        <dbReference type="EMBL" id="PIK38181.1"/>
    </source>
</evidence>
<dbReference type="InterPro" id="IPR011992">
    <property type="entry name" value="EF-hand-dom_pair"/>
</dbReference>
<keyword evidence="2" id="KW-0853">WD repeat</keyword>
<keyword evidence="4" id="KW-0966">Cell projection</keyword>
<dbReference type="STRING" id="307972.A0A2G8JQY3"/>
<dbReference type="AlphaFoldDB" id="A0A2G8JQY3"/>
<dbReference type="GO" id="GO:0031514">
    <property type="term" value="C:motile cilium"/>
    <property type="evidence" value="ECO:0007669"/>
    <property type="project" value="TreeGrafter"/>
</dbReference>
<evidence type="ECO:0000256" key="1">
    <source>
        <dbReference type="ARBA" id="ARBA00004138"/>
    </source>
</evidence>
<sequence>MDWLEIESVHLPSSNAHVEYDLNNSGIDDLKILETQRIEQSAVPQCLTWYPPVTKEQFYLTANDQFKFKLYNTTTTMCRRTLLAPTYGTPLQKMEVLPTRDAVRDKRYMAYVTTDKVGLHILPLDGNPHNAMALIAHPSGVTDLACSNDGRYVFTTGGTDATTLMWEANVIALEAGAKLGGEDLIPFYGLLEGGRDGELFKELENHFYYAQIRSQGVDTMDTRKVSVTIPISEISFVMRAMGHYPSEQEVEDMMNEVKFSKYVDTGKYVDSIDLGDFIKLYVNHRPAFGLSLSQLHRAFEVLGMQDQTGGLPSIDRGELLDLLQTKGEHLTESELAEYITTLLGLNPEGGSSELGSYEEEGSAELIEEYLPGRLNAEHFSAEVLGFGLLSADGQEVTSQE</sequence>
<evidence type="ECO:0000256" key="2">
    <source>
        <dbReference type="ARBA" id="ARBA00022574"/>
    </source>
</evidence>
<name>A0A2G8JQY3_STIJA</name>
<dbReference type="InterPro" id="IPR015943">
    <property type="entry name" value="WD40/YVTN_repeat-like_dom_sf"/>
</dbReference>
<dbReference type="OrthoDB" id="4899631at2759"/>
<organism evidence="5 6">
    <name type="scientific">Stichopus japonicus</name>
    <name type="common">Sea cucumber</name>
    <dbReference type="NCBI Taxonomy" id="307972"/>
    <lineage>
        <taxon>Eukaryota</taxon>
        <taxon>Metazoa</taxon>
        <taxon>Echinodermata</taxon>
        <taxon>Eleutherozoa</taxon>
        <taxon>Echinozoa</taxon>
        <taxon>Holothuroidea</taxon>
        <taxon>Aspidochirotacea</taxon>
        <taxon>Aspidochirotida</taxon>
        <taxon>Stichopodidae</taxon>
        <taxon>Apostichopus</taxon>
    </lineage>
</organism>
<dbReference type="PANTHER" id="PTHR13720:SF13">
    <property type="entry name" value="CILIA- AND FLAGELLA-ASSOCIATED PROTEIN 251"/>
    <property type="match status" value="1"/>
</dbReference>
<dbReference type="InterPro" id="IPR050630">
    <property type="entry name" value="WD_repeat_EMAP"/>
</dbReference>
<keyword evidence="6" id="KW-1185">Reference proteome</keyword>
<dbReference type="Gene3D" id="1.10.238.10">
    <property type="entry name" value="EF-hand"/>
    <property type="match status" value="1"/>
</dbReference>
<dbReference type="SUPFAM" id="SSF101908">
    <property type="entry name" value="Putative isomerase YbhE"/>
    <property type="match status" value="1"/>
</dbReference>
<gene>
    <name evidence="5" type="ORF">BSL78_24974</name>
</gene>
<dbReference type="SUPFAM" id="SSF47473">
    <property type="entry name" value="EF-hand"/>
    <property type="match status" value="1"/>
</dbReference>
<evidence type="ECO:0000256" key="4">
    <source>
        <dbReference type="ARBA" id="ARBA00023273"/>
    </source>
</evidence>
<evidence type="ECO:0000256" key="3">
    <source>
        <dbReference type="ARBA" id="ARBA00022737"/>
    </source>
</evidence>
<reference evidence="5 6" key="1">
    <citation type="journal article" date="2017" name="PLoS Biol.">
        <title>The sea cucumber genome provides insights into morphological evolution and visceral regeneration.</title>
        <authorList>
            <person name="Zhang X."/>
            <person name="Sun L."/>
            <person name="Yuan J."/>
            <person name="Sun Y."/>
            <person name="Gao Y."/>
            <person name="Zhang L."/>
            <person name="Li S."/>
            <person name="Dai H."/>
            <person name="Hamel J.F."/>
            <person name="Liu C."/>
            <person name="Yu Y."/>
            <person name="Liu S."/>
            <person name="Lin W."/>
            <person name="Guo K."/>
            <person name="Jin S."/>
            <person name="Xu P."/>
            <person name="Storey K.B."/>
            <person name="Huan P."/>
            <person name="Zhang T."/>
            <person name="Zhou Y."/>
            <person name="Zhang J."/>
            <person name="Lin C."/>
            <person name="Li X."/>
            <person name="Xing L."/>
            <person name="Huo D."/>
            <person name="Sun M."/>
            <person name="Wang L."/>
            <person name="Mercier A."/>
            <person name="Li F."/>
            <person name="Yang H."/>
            <person name="Xiang J."/>
        </authorList>
    </citation>
    <scope>NUCLEOTIDE SEQUENCE [LARGE SCALE GENOMIC DNA]</scope>
    <source>
        <strain evidence="5">Shaxun</strain>
        <tissue evidence="5">Muscle</tissue>
    </source>
</reference>
<proteinExistence type="predicted"/>
<dbReference type="Gene3D" id="2.130.10.10">
    <property type="entry name" value="YVTN repeat-like/Quinoprotein amine dehydrogenase"/>
    <property type="match status" value="1"/>
</dbReference>
<keyword evidence="3" id="KW-0677">Repeat</keyword>
<dbReference type="Proteomes" id="UP000230750">
    <property type="component" value="Unassembled WGS sequence"/>
</dbReference>
<evidence type="ECO:0000313" key="6">
    <source>
        <dbReference type="Proteomes" id="UP000230750"/>
    </source>
</evidence>
<dbReference type="EMBL" id="MRZV01001392">
    <property type="protein sequence ID" value="PIK38181.1"/>
    <property type="molecule type" value="Genomic_DNA"/>
</dbReference>
<dbReference type="PANTHER" id="PTHR13720">
    <property type="entry name" value="WD-40 REPEAT PROTEIN"/>
    <property type="match status" value="1"/>
</dbReference>